<gene>
    <name evidence="2" type="ordered locus">Os01g0623550</name>
    <name evidence="2" type="ORF">OSNPB_010623550</name>
</gene>
<evidence type="ECO:0000256" key="1">
    <source>
        <dbReference type="SAM" id="MobiDB-lite"/>
    </source>
</evidence>
<evidence type="ECO:0000313" key="2">
    <source>
        <dbReference type="EMBL" id="BAS73233.1"/>
    </source>
</evidence>
<organism evidence="2 3">
    <name type="scientific">Oryza sativa subsp. japonica</name>
    <name type="common">Rice</name>
    <dbReference type="NCBI Taxonomy" id="39947"/>
    <lineage>
        <taxon>Eukaryota</taxon>
        <taxon>Viridiplantae</taxon>
        <taxon>Streptophyta</taxon>
        <taxon>Embryophyta</taxon>
        <taxon>Tracheophyta</taxon>
        <taxon>Spermatophyta</taxon>
        <taxon>Magnoliopsida</taxon>
        <taxon>Liliopsida</taxon>
        <taxon>Poales</taxon>
        <taxon>Poaceae</taxon>
        <taxon>BOP clade</taxon>
        <taxon>Oryzoideae</taxon>
        <taxon>Oryzeae</taxon>
        <taxon>Oryzinae</taxon>
        <taxon>Oryza</taxon>
        <taxon>Oryza sativa</taxon>
    </lineage>
</organism>
<dbReference type="PaxDb" id="39947-A0A0N7KDC5"/>
<keyword evidence="3" id="KW-1185">Reference proteome</keyword>
<accession>A0A0N7KDC5</accession>
<dbReference type="AlphaFoldDB" id="A0A0N7KDC5"/>
<reference evidence="2 3" key="3">
    <citation type="journal article" date="2013" name="Rice">
        <title>Improvement of the Oryza sativa Nipponbare reference genome using next generation sequence and optical map data.</title>
        <authorList>
            <person name="Kawahara Y."/>
            <person name="de la Bastide M."/>
            <person name="Hamilton J.P."/>
            <person name="Kanamori H."/>
            <person name="McCombie W.R."/>
            <person name="Ouyang S."/>
            <person name="Schwartz D.C."/>
            <person name="Tanaka T."/>
            <person name="Wu J."/>
            <person name="Zhou S."/>
            <person name="Childs K.L."/>
            <person name="Davidson R.M."/>
            <person name="Lin H."/>
            <person name="Quesada-Ocampo L."/>
            <person name="Vaillancourt B."/>
            <person name="Sakai H."/>
            <person name="Lee S.S."/>
            <person name="Kim J."/>
            <person name="Numa H."/>
            <person name="Itoh T."/>
            <person name="Buell C.R."/>
            <person name="Matsumoto T."/>
        </authorList>
    </citation>
    <scope>NUCLEOTIDE SEQUENCE [LARGE SCALE GENOMIC DNA]</scope>
    <source>
        <strain evidence="3">cv. Nipponbare</strain>
    </source>
</reference>
<dbReference type="FunCoup" id="A0A0N7KDC5">
    <property type="interactions" value="1"/>
</dbReference>
<sequence>MNSFFTLRDASFSLWLSRFPSMLSTSSMKMIAGASLAARLNKAWMHFSDSPYHFDVILAIEMFKKLAPAAFARALASIVFPVPGGPNSRTPLHGFKRPPLKKSGR</sequence>
<dbReference type="PANTHER" id="PTHR37449">
    <property type="match status" value="1"/>
</dbReference>
<feature type="region of interest" description="Disordered" evidence="1">
    <location>
        <begin position="83"/>
        <end position="105"/>
    </location>
</feature>
<protein>
    <submittedName>
        <fullName evidence="2">Os01g0623550 protein</fullName>
    </submittedName>
</protein>
<dbReference type="InParanoid" id="A0A0N7KDC5"/>
<dbReference type="Proteomes" id="UP000059680">
    <property type="component" value="Chromosome 1"/>
</dbReference>
<proteinExistence type="predicted"/>
<dbReference type="EMBL" id="AP014957">
    <property type="protein sequence ID" value="BAS73233.1"/>
    <property type="molecule type" value="Genomic_DNA"/>
</dbReference>
<dbReference type="STRING" id="39947.A0A0N7KDC5"/>
<dbReference type="eggNOG" id="ENOG502SW2W">
    <property type="taxonomic scope" value="Eukaryota"/>
</dbReference>
<feature type="compositionally biased region" description="Basic residues" evidence="1">
    <location>
        <begin position="94"/>
        <end position="105"/>
    </location>
</feature>
<dbReference type="PANTHER" id="PTHR37449:SF1">
    <property type="entry name" value="OS02G0159950 PROTEIN"/>
    <property type="match status" value="1"/>
</dbReference>
<reference evidence="3" key="1">
    <citation type="journal article" date="2005" name="Nature">
        <title>The map-based sequence of the rice genome.</title>
        <authorList>
            <consortium name="International rice genome sequencing project (IRGSP)"/>
            <person name="Matsumoto T."/>
            <person name="Wu J."/>
            <person name="Kanamori H."/>
            <person name="Katayose Y."/>
            <person name="Fujisawa M."/>
            <person name="Namiki N."/>
            <person name="Mizuno H."/>
            <person name="Yamamoto K."/>
            <person name="Antonio B.A."/>
            <person name="Baba T."/>
            <person name="Sakata K."/>
            <person name="Nagamura Y."/>
            <person name="Aoki H."/>
            <person name="Arikawa K."/>
            <person name="Arita K."/>
            <person name="Bito T."/>
            <person name="Chiden Y."/>
            <person name="Fujitsuka N."/>
            <person name="Fukunaka R."/>
            <person name="Hamada M."/>
            <person name="Harada C."/>
            <person name="Hayashi A."/>
            <person name="Hijishita S."/>
            <person name="Honda M."/>
            <person name="Hosokawa S."/>
            <person name="Ichikawa Y."/>
            <person name="Idonuma A."/>
            <person name="Iijima M."/>
            <person name="Ikeda M."/>
            <person name="Ikeno M."/>
            <person name="Ito K."/>
            <person name="Ito S."/>
            <person name="Ito T."/>
            <person name="Ito Y."/>
            <person name="Ito Y."/>
            <person name="Iwabuchi A."/>
            <person name="Kamiya K."/>
            <person name="Karasawa W."/>
            <person name="Kurita K."/>
            <person name="Katagiri S."/>
            <person name="Kikuta A."/>
            <person name="Kobayashi H."/>
            <person name="Kobayashi N."/>
            <person name="Machita K."/>
            <person name="Maehara T."/>
            <person name="Masukawa M."/>
            <person name="Mizubayashi T."/>
            <person name="Mukai Y."/>
            <person name="Nagasaki H."/>
            <person name="Nagata Y."/>
            <person name="Naito S."/>
            <person name="Nakashima M."/>
            <person name="Nakama Y."/>
            <person name="Nakamichi Y."/>
            <person name="Nakamura M."/>
            <person name="Meguro A."/>
            <person name="Negishi M."/>
            <person name="Ohta I."/>
            <person name="Ohta T."/>
            <person name="Okamoto M."/>
            <person name="Ono N."/>
            <person name="Saji S."/>
            <person name="Sakaguchi M."/>
            <person name="Sakai K."/>
            <person name="Shibata M."/>
            <person name="Shimokawa T."/>
            <person name="Song J."/>
            <person name="Takazaki Y."/>
            <person name="Terasawa K."/>
            <person name="Tsugane M."/>
            <person name="Tsuji K."/>
            <person name="Ueda S."/>
            <person name="Waki K."/>
            <person name="Yamagata H."/>
            <person name="Yamamoto M."/>
            <person name="Yamamoto S."/>
            <person name="Yamane H."/>
            <person name="Yoshiki S."/>
            <person name="Yoshihara R."/>
            <person name="Yukawa K."/>
            <person name="Zhong H."/>
            <person name="Yano M."/>
            <person name="Yuan Q."/>
            <person name="Ouyang S."/>
            <person name="Liu J."/>
            <person name="Jones K.M."/>
            <person name="Gansberger K."/>
            <person name="Moffat K."/>
            <person name="Hill J."/>
            <person name="Bera J."/>
            <person name="Fadrosh D."/>
            <person name="Jin S."/>
            <person name="Johri S."/>
            <person name="Kim M."/>
            <person name="Overton L."/>
            <person name="Reardon M."/>
            <person name="Tsitrin T."/>
            <person name="Vuong H."/>
            <person name="Weaver B."/>
            <person name="Ciecko A."/>
            <person name="Tallon L."/>
            <person name="Jackson J."/>
            <person name="Pai G."/>
            <person name="Aken S.V."/>
            <person name="Utterback T."/>
            <person name="Reidmuller S."/>
            <person name="Feldblyum T."/>
            <person name="Hsiao J."/>
            <person name="Zismann V."/>
            <person name="Iobst S."/>
            <person name="de Vazeille A.R."/>
            <person name="Buell C.R."/>
            <person name="Ying K."/>
            <person name="Li Y."/>
            <person name="Lu T."/>
            <person name="Huang Y."/>
            <person name="Zhao Q."/>
            <person name="Feng Q."/>
            <person name="Zhang L."/>
            <person name="Zhu J."/>
            <person name="Weng Q."/>
            <person name="Mu J."/>
            <person name="Lu Y."/>
            <person name="Fan D."/>
            <person name="Liu Y."/>
            <person name="Guan J."/>
            <person name="Zhang Y."/>
            <person name="Yu S."/>
            <person name="Liu X."/>
            <person name="Zhang Y."/>
            <person name="Hong G."/>
            <person name="Han B."/>
            <person name="Choisne N."/>
            <person name="Demange N."/>
            <person name="Orjeda G."/>
            <person name="Samain S."/>
            <person name="Cattolico L."/>
            <person name="Pelletier E."/>
            <person name="Couloux A."/>
            <person name="Segurens B."/>
            <person name="Wincker P."/>
            <person name="D'Hont A."/>
            <person name="Scarpelli C."/>
            <person name="Weissenbach J."/>
            <person name="Salanoubat M."/>
            <person name="Quetier F."/>
            <person name="Yu Y."/>
            <person name="Kim H.R."/>
            <person name="Rambo T."/>
            <person name="Currie J."/>
            <person name="Collura K."/>
            <person name="Luo M."/>
            <person name="Yang T."/>
            <person name="Ammiraju J.S.S."/>
            <person name="Engler F."/>
            <person name="Soderlund C."/>
            <person name="Wing R.A."/>
            <person name="Palmer L.E."/>
            <person name="de la Bastide M."/>
            <person name="Spiegel L."/>
            <person name="Nascimento L."/>
            <person name="Zutavern T."/>
            <person name="O'Shaughnessy A."/>
            <person name="Dike S."/>
            <person name="Dedhia N."/>
            <person name="Preston R."/>
            <person name="Balija V."/>
            <person name="McCombie W.R."/>
            <person name="Chow T."/>
            <person name="Chen H."/>
            <person name="Chung M."/>
            <person name="Chen C."/>
            <person name="Shaw J."/>
            <person name="Wu H."/>
            <person name="Hsiao K."/>
            <person name="Chao Y."/>
            <person name="Chu M."/>
            <person name="Cheng C."/>
            <person name="Hour A."/>
            <person name="Lee P."/>
            <person name="Lin S."/>
            <person name="Lin Y."/>
            <person name="Liou J."/>
            <person name="Liu S."/>
            <person name="Hsing Y."/>
            <person name="Raghuvanshi S."/>
            <person name="Mohanty A."/>
            <person name="Bharti A.K."/>
            <person name="Gaur A."/>
            <person name="Gupta V."/>
            <person name="Kumar D."/>
            <person name="Ravi V."/>
            <person name="Vij S."/>
            <person name="Kapur A."/>
            <person name="Khurana P."/>
            <person name="Khurana P."/>
            <person name="Khurana J.P."/>
            <person name="Tyagi A.K."/>
            <person name="Gaikwad K."/>
            <person name="Singh A."/>
            <person name="Dalal V."/>
            <person name="Srivastava S."/>
            <person name="Dixit A."/>
            <person name="Pal A.K."/>
            <person name="Ghazi I.A."/>
            <person name="Yadav M."/>
            <person name="Pandit A."/>
            <person name="Bhargava A."/>
            <person name="Sureshbabu K."/>
            <person name="Batra K."/>
            <person name="Sharma T.R."/>
            <person name="Mohapatra T."/>
            <person name="Singh N.K."/>
            <person name="Messing J."/>
            <person name="Nelson A.B."/>
            <person name="Fuks G."/>
            <person name="Kavchok S."/>
            <person name="Keizer G."/>
            <person name="Linton E."/>
            <person name="Llaca V."/>
            <person name="Song R."/>
            <person name="Tanyolac B."/>
            <person name="Young S."/>
            <person name="Ho-Il K."/>
            <person name="Hahn J.H."/>
            <person name="Sangsakoo G."/>
            <person name="Vanavichit A."/>
            <person name="de Mattos Luiz.A.T."/>
            <person name="Zimmer P.D."/>
            <person name="Malone G."/>
            <person name="Dellagostin O."/>
            <person name="de Oliveira A.C."/>
            <person name="Bevan M."/>
            <person name="Bancroft I."/>
            <person name="Minx P."/>
            <person name="Cordum H."/>
            <person name="Wilson R."/>
            <person name="Cheng Z."/>
            <person name="Jin W."/>
            <person name="Jiang J."/>
            <person name="Leong S.A."/>
            <person name="Iwama H."/>
            <person name="Gojobori T."/>
            <person name="Itoh T."/>
            <person name="Niimura Y."/>
            <person name="Fujii Y."/>
            <person name="Habara T."/>
            <person name="Sakai H."/>
            <person name="Sato Y."/>
            <person name="Wilson G."/>
            <person name="Kumar K."/>
            <person name="McCouch S."/>
            <person name="Juretic N."/>
            <person name="Hoen D."/>
            <person name="Wright S."/>
            <person name="Bruskiewich R."/>
            <person name="Bureau T."/>
            <person name="Miyao A."/>
            <person name="Hirochika H."/>
            <person name="Nishikawa T."/>
            <person name="Kadowaki K."/>
            <person name="Sugiura M."/>
            <person name="Burr B."/>
            <person name="Sasaki T."/>
        </authorList>
    </citation>
    <scope>NUCLEOTIDE SEQUENCE [LARGE SCALE GENOMIC DNA]</scope>
    <source>
        <strain evidence="3">cv. Nipponbare</strain>
    </source>
</reference>
<reference evidence="2 3" key="2">
    <citation type="journal article" date="2013" name="Plant Cell Physiol.">
        <title>Rice Annotation Project Database (RAP-DB): an integrative and interactive database for rice genomics.</title>
        <authorList>
            <person name="Sakai H."/>
            <person name="Lee S.S."/>
            <person name="Tanaka T."/>
            <person name="Numa H."/>
            <person name="Kim J."/>
            <person name="Kawahara Y."/>
            <person name="Wakimoto H."/>
            <person name="Yang C.C."/>
            <person name="Iwamoto M."/>
            <person name="Abe T."/>
            <person name="Yamada Y."/>
            <person name="Muto A."/>
            <person name="Inokuchi H."/>
            <person name="Ikemura T."/>
            <person name="Matsumoto T."/>
            <person name="Sasaki T."/>
            <person name="Itoh T."/>
        </authorList>
    </citation>
    <scope>NUCLEOTIDE SEQUENCE [LARGE SCALE GENOMIC DNA]</scope>
    <source>
        <strain evidence="3">cv. Nipponbare</strain>
    </source>
</reference>
<evidence type="ECO:0000313" key="3">
    <source>
        <dbReference type="Proteomes" id="UP000059680"/>
    </source>
</evidence>
<name>A0A0N7KDC5_ORYSJ</name>
<dbReference type="Gramene" id="Os01t0623550-00">
    <property type="protein sequence ID" value="Os01t0623550-00"/>
    <property type="gene ID" value="Os01g0623550"/>
</dbReference>